<dbReference type="InterPro" id="IPR057123">
    <property type="entry name" value="STAND_NTPase4_dom"/>
</dbReference>
<proteinExistence type="predicted"/>
<feature type="domain" description="STAND NTPase 4 small alpha/beta" evidence="1">
    <location>
        <begin position="586"/>
        <end position="641"/>
    </location>
</feature>
<dbReference type="OrthoDB" id="7605104at2"/>
<evidence type="ECO:0000259" key="1">
    <source>
        <dbReference type="Pfam" id="PF24406"/>
    </source>
</evidence>
<dbReference type="Pfam" id="PF24406">
    <property type="entry name" value="nSTAND_NTPase4"/>
    <property type="match status" value="1"/>
</dbReference>
<dbReference type="RefSeq" id="WP_145996783.1">
    <property type="nucleotide sequence ID" value="NZ_OCTN01000018.1"/>
</dbReference>
<dbReference type="EMBL" id="OCTN01000018">
    <property type="protein sequence ID" value="SOH95699.1"/>
    <property type="molecule type" value="Genomic_DNA"/>
</dbReference>
<dbReference type="AlphaFoldDB" id="A0A2C9CYZ9"/>
<gene>
    <name evidence="2" type="ORF">SAMN06273572_1184</name>
</gene>
<protein>
    <submittedName>
        <fullName evidence="2">SIR2-like domain-containing protein</fullName>
    </submittedName>
</protein>
<accession>A0A2C9CYZ9</accession>
<keyword evidence="3" id="KW-1185">Reference proteome</keyword>
<reference evidence="3" key="1">
    <citation type="submission" date="2017-09" db="EMBL/GenBank/DDBJ databases">
        <authorList>
            <person name="Varghese N."/>
            <person name="Submissions S."/>
        </authorList>
    </citation>
    <scope>NUCLEOTIDE SEQUENCE [LARGE SCALE GENOMIC DNA]</scope>
    <source>
        <strain evidence="3">C7</strain>
    </source>
</reference>
<evidence type="ECO:0000313" key="3">
    <source>
        <dbReference type="Proteomes" id="UP000220034"/>
    </source>
</evidence>
<sequence>MDFFECEFPGNSNVFKNLCDAMERDGVVAFTGAGTSMPELPSWTMLLEKLIGDAVKAGLTSKEDGEAYNEGLSDPLFIADRLSIDFGSGQLKSKVCAIFQELSNPTAAHRLIAKTSFRRLMTLNYDLGLELASSEVNQEHLSSITANQQNELQRWESSSVAGQQDALLHWHGITTHAEDVILTGDDYSRFYDQNPENSKFLSRLFTSQRVFMIGFGFNDPFITRPLEGVMRLLHTDTRHFALLGVPDDKGFNVSLERKKFATKYKIEAMFYPVKIDQDGGRNHSGLQHILEEISKKYPKIKVNTGEEKISSSRDLSIHTEIMNLFSVGGKHIYFEPNIWSAGNNSMEPMELKLEDLIFSNDNFLIQAPHEYGLTTLGKRIATSLRGEGQKCIIFDSNSLPKYKKKLIEVAELKFIRNDPFSLVLDNFSSSDHERLLDEVNSTFPKVRIVLLQRSSLTESELVEDYIERGFRVLKLHGLRRENIREVVKAFLPVEQEDHISLVVEKVYSDLTQLCIPLTPANAVMYTSVLCKDGDFTPVSRLHIVDRFITEALQRASDAYADSFNINNKMNLISSFCIELFEGGKTSFSTSEWLQYCKAYRKKTLVGFNARAVLSDLIEGRILWKNGEIFIFRYKMFYSYFVGRYVAVRPEMLEAYVEREAYTSIDGLVEVICGLASDSSPIIEHLTQKLKLASSRFYDEFPLRDIDAHKGVKWERGGGEEELWDTVTNNVEEGPKQGPDLDRIKTSISAESRTIDQKVEIVKLAAREKNVSFLGGILRKALENATNASAEAKLNATEQVIASHQIAYEVATIFAPMIASRKYMSWNGFSYVNLIEQESGESTDEKTRNEKMVRRVLALLPYSIATSSADYLGSRKLGEVFREISNNTDNRSPFSSLLIFTLLLRSKPEGWEREASRIIRQMPRDDIYLYHMLSVSMKQFKSEVNTLIEGDYLKKTIAEIRIRRDIGLKSPNRAQISKVVDELERQGIIDK</sequence>
<organism evidence="2 3">
    <name type="scientific">Pontivivens marinum</name>
    <dbReference type="NCBI Taxonomy" id="1690039"/>
    <lineage>
        <taxon>Bacteria</taxon>
        <taxon>Pseudomonadati</taxon>
        <taxon>Pseudomonadota</taxon>
        <taxon>Alphaproteobacteria</taxon>
        <taxon>Rhodobacterales</taxon>
        <taxon>Paracoccaceae</taxon>
        <taxon>Pontivivens</taxon>
    </lineage>
</organism>
<evidence type="ECO:0000313" key="2">
    <source>
        <dbReference type="EMBL" id="SOH95699.1"/>
    </source>
</evidence>
<name>A0A2C9CYZ9_9RHOB</name>
<dbReference type="Pfam" id="PF13289">
    <property type="entry name" value="SIR2_2"/>
    <property type="match status" value="1"/>
</dbReference>
<dbReference type="Proteomes" id="UP000220034">
    <property type="component" value="Unassembled WGS sequence"/>
</dbReference>